<evidence type="ECO:0000256" key="5">
    <source>
        <dbReference type="PIRSR" id="PIRSR639383-2"/>
    </source>
</evidence>
<dbReference type="InterPro" id="IPR001310">
    <property type="entry name" value="Histidine_triad_HIT"/>
</dbReference>
<feature type="site" description="Important for induction of apoptosis" evidence="6">
    <location>
        <position position="117"/>
    </location>
</feature>
<dbReference type="PROSITE" id="PS00892">
    <property type="entry name" value="HIT_1"/>
    <property type="match status" value="1"/>
</dbReference>
<dbReference type="GO" id="GO:0016787">
    <property type="term" value="F:hydrolase activity"/>
    <property type="evidence" value="ECO:0007669"/>
    <property type="project" value="UniProtKB-KW"/>
</dbReference>
<feature type="domain" description="HIT" evidence="9">
    <location>
        <begin position="1"/>
        <end position="112"/>
    </location>
</feature>
<feature type="active site" description="Tele-AMP-histidine intermediate" evidence="3">
    <location>
        <position position="99"/>
    </location>
</feature>
<proteinExistence type="predicted"/>
<feature type="binding site" evidence="5">
    <location>
        <position position="30"/>
    </location>
    <ligand>
        <name>substrate</name>
    </ligand>
</feature>
<dbReference type="InterPro" id="IPR051884">
    <property type="entry name" value="Bis(5'-adenosyl)-TPase_reg"/>
</dbReference>
<dbReference type="CDD" id="cd01275">
    <property type="entry name" value="FHIT"/>
    <property type="match status" value="1"/>
</dbReference>
<gene>
    <name evidence="10" type="ORF">BCR36DRAFT_362571</name>
</gene>
<dbReference type="PANTHER" id="PTHR46243">
    <property type="entry name" value="BIS(5'-ADENOSYL)-TRIPHOSPHATASE"/>
    <property type="match status" value="1"/>
</dbReference>
<evidence type="ECO:0000313" key="11">
    <source>
        <dbReference type="Proteomes" id="UP000193719"/>
    </source>
</evidence>
<feature type="binding site" evidence="5">
    <location>
        <begin position="92"/>
        <end position="95"/>
    </location>
    <ligand>
        <name>substrate</name>
    </ligand>
</feature>
<dbReference type="InterPro" id="IPR039383">
    <property type="entry name" value="FHIT"/>
</dbReference>
<sequence>MSEVQYYFGQFKIYRSQIFFNSKYSFGLVNLKPISPGHVLIIPKRVVKRFQDITKEELNDLFESVQIVGKEIEKKYNGKSLTITIQDGPEAGQTVEHVHVHIIPRNKNDWKNNDDIYDDVDKSEWKSKEFKNKVDNDERKPRSEQEMAEEAAQLRPLFTQYEDIWNKK</sequence>
<feature type="compositionally biased region" description="Basic and acidic residues" evidence="8">
    <location>
        <begin position="130"/>
        <end position="145"/>
    </location>
</feature>
<dbReference type="STRING" id="1754191.A0A1Y1UXX4"/>
<evidence type="ECO:0000256" key="7">
    <source>
        <dbReference type="PROSITE-ProRule" id="PRU00464"/>
    </source>
</evidence>
<accession>A0A1Y1UXX4</accession>
<dbReference type="FunFam" id="3.30.428.10:FF:000011">
    <property type="entry name" value="Fragile histidine triad"/>
    <property type="match status" value="1"/>
</dbReference>
<evidence type="ECO:0000256" key="6">
    <source>
        <dbReference type="PIRSR" id="PIRSR639383-3"/>
    </source>
</evidence>
<evidence type="ECO:0000256" key="8">
    <source>
        <dbReference type="SAM" id="MobiDB-lite"/>
    </source>
</evidence>
<protein>
    <submittedName>
        <fullName evidence="10">HIT-like protein</fullName>
    </submittedName>
</protein>
<dbReference type="Proteomes" id="UP000193719">
    <property type="component" value="Unassembled WGS sequence"/>
</dbReference>
<dbReference type="PROSITE" id="PS51084">
    <property type="entry name" value="HIT_2"/>
    <property type="match status" value="1"/>
</dbReference>
<reference evidence="10 11" key="1">
    <citation type="submission" date="2016-08" db="EMBL/GenBank/DDBJ databases">
        <title>Genomes of anaerobic fungi encode conserved fungal cellulosomes for biomass hydrolysis.</title>
        <authorList>
            <consortium name="DOE Joint Genome Institute"/>
            <person name="Haitjema C.H."/>
            <person name="Gilmore S.P."/>
            <person name="Henske J.K."/>
            <person name="Solomon K.V."/>
            <person name="De Groot R."/>
            <person name="Kuo A."/>
            <person name="Mondo S.J."/>
            <person name="Salamov A.A."/>
            <person name="Labutti K."/>
            <person name="Zhao Z."/>
            <person name="Chiniquy J."/>
            <person name="Barry K."/>
            <person name="Brewer H.M."/>
            <person name="Purvine S.O."/>
            <person name="Wright A.T."/>
            <person name="Boxma B."/>
            <person name="Van Alen T."/>
            <person name="Hackstein J.H."/>
            <person name="Baker S.E."/>
            <person name="Grigoriev I.V."/>
            <person name="O'Malley M.A."/>
        </authorList>
    </citation>
    <scope>NUCLEOTIDE SEQUENCE [LARGE SCALE GENOMIC DNA]</scope>
    <source>
        <strain evidence="11">finn</strain>
    </source>
</reference>
<feature type="binding site" evidence="5">
    <location>
        <position position="86"/>
    </location>
    <ligand>
        <name>substrate</name>
    </ligand>
</feature>
<organism evidence="10 11">
    <name type="scientific">Piromyces finnis</name>
    <dbReference type="NCBI Taxonomy" id="1754191"/>
    <lineage>
        <taxon>Eukaryota</taxon>
        <taxon>Fungi</taxon>
        <taxon>Fungi incertae sedis</taxon>
        <taxon>Chytridiomycota</taxon>
        <taxon>Chytridiomycota incertae sedis</taxon>
        <taxon>Neocallimastigomycetes</taxon>
        <taxon>Neocallimastigales</taxon>
        <taxon>Neocallimastigaceae</taxon>
        <taxon>Piromyces</taxon>
    </lineage>
</organism>
<feature type="short sequence motif" description="Histidine triad motif" evidence="4 7">
    <location>
        <begin position="97"/>
        <end position="101"/>
    </location>
</feature>
<dbReference type="InterPro" id="IPR036265">
    <property type="entry name" value="HIT-like_sf"/>
</dbReference>
<feature type="binding site" evidence="5">
    <location>
        <position position="101"/>
    </location>
    <ligand>
        <name>substrate</name>
    </ligand>
</feature>
<dbReference type="EMBL" id="MCFH01000065">
    <property type="protein sequence ID" value="ORX42409.1"/>
    <property type="molecule type" value="Genomic_DNA"/>
</dbReference>
<keyword evidence="1" id="KW-0547">Nucleotide-binding</keyword>
<feature type="region of interest" description="Disordered" evidence="8">
    <location>
        <begin position="130"/>
        <end position="153"/>
    </location>
</feature>
<dbReference type="OrthoDB" id="680339at2759"/>
<keyword evidence="11" id="KW-1185">Reference proteome</keyword>
<dbReference type="InterPro" id="IPR011146">
    <property type="entry name" value="HIT-like"/>
</dbReference>
<name>A0A1Y1UXX4_9FUNG</name>
<evidence type="ECO:0000256" key="4">
    <source>
        <dbReference type="PIRSR" id="PIRSR601310-3"/>
    </source>
</evidence>
<comment type="caution">
    <text evidence="10">The sequence shown here is derived from an EMBL/GenBank/DDBJ whole genome shotgun (WGS) entry which is preliminary data.</text>
</comment>
<dbReference type="PANTHER" id="PTHR46243:SF1">
    <property type="entry name" value="BIS(5'-ADENOSYL)-TRIPHOSPHATASE"/>
    <property type="match status" value="1"/>
</dbReference>
<dbReference type="GO" id="GO:0000166">
    <property type="term" value="F:nucleotide binding"/>
    <property type="evidence" value="ECO:0007669"/>
    <property type="project" value="UniProtKB-KW"/>
</dbReference>
<evidence type="ECO:0000256" key="3">
    <source>
        <dbReference type="PIRSR" id="PIRSR601310-1"/>
    </source>
</evidence>
<evidence type="ECO:0000256" key="1">
    <source>
        <dbReference type="ARBA" id="ARBA00022741"/>
    </source>
</evidence>
<evidence type="ECO:0000259" key="9">
    <source>
        <dbReference type="PROSITE" id="PS51084"/>
    </source>
</evidence>
<dbReference type="PRINTS" id="PR00332">
    <property type="entry name" value="HISTRIAD"/>
</dbReference>
<dbReference type="Gene3D" id="3.30.428.10">
    <property type="entry name" value="HIT-like"/>
    <property type="match status" value="1"/>
</dbReference>
<dbReference type="InterPro" id="IPR019808">
    <property type="entry name" value="Histidine_triad_CS"/>
</dbReference>
<keyword evidence="2" id="KW-0378">Hydrolase</keyword>
<dbReference type="AlphaFoldDB" id="A0A1Y1UXX4"/>
<dbReference type="SUPFAM" id="SSF54197">
    <property type="entry name" value="HIT-like"/>
    <property type="match status" value="1"/>
</dbReference>
<evidence type="ECO:0000256" key="2">
    <source>
        <dbReference type="ARBA" id="ARBA00022801"/>
    </source>
</evidence>
<reference evidence="10 11" key="2">
    <citation type="submission" date="2016-08" db="EMBL/GenBank/DDBJ databases">
        <title>Pervasive Adenine N6-methylation of Active Genes in Fungi.</title>
        <authorList>
            <consortium name="DOE Joint Genome Institute"/>
            <person name="Mondo S.J."/>
            <person name="Dannebaum R.O."/>
            <person name="Kuo R.C."/>
            <person name="Labutti K."/>
            <person name="Haridas S."/>
            <person name="Kuo A."/>
            <person name="Salamov A."/>
            <person name="Ahrendt S.R."/>
            <person name="Lipzen A."/>
            <person name="Sullivan W."/>
            <person name="Andreopoulos W.B."/>
            <person name="Clum A."/>
            <person name="Lindquist E."/>
            <person name="Daum C."/>
            <person name="Ramamoorthy G.K."/>
            <person name="Gryganskyi A."/>
            <person name="Culley D."/>
            <person name="Magnuson J.K."/>
            <person name="James T.Y."/>
            <person name="O'Malley M.A."/>
            <person name="Stajich J.E."/>
            <person name="Spatafora J.W."/>
            <person name="Visel A."/>
            <person name="Grigoriev I.V."/>
        </authorList>
    </citation>
    <scope>NUCLEOTIDE SEQUENCE [LARGE SCALE GENOMIC DNA]</scope>
    <source>
        <strain evidence="11">finn</strain>
    </source>
</reference>
<dbReference type="Pfam" id="PF01230">
    <property type="entry name" value="HIT"/>
    <property type="match status" value="1"/>
</dbReference>
<evidence type="ECO:0000313" key="10">
    <source>
        <dbReference type="EMBL" id="ORX42409.1"/>
    </source>
</evidence>